<accession>A0A238ZCD9</accession>
<reference evidence="1 2" key="1">
    <citation type="submission" date="2017-06" db="EMBL/GenBank/DDBJ databases">
        <authorList>
            <person name="Kim H.J."/>
            <person name="Triplett B.A."/>
        </authorList>
    </citation>
    <scope>NUCLEOTIDE SEQUENCE [LARGE SCALE GENOMIC DNA]</scope>
    <source>
        <strain evidence="1 2">DSM 45207</strain>
    </source>
</reference>
<dbReference type="OrthoDB" id="5192733at2"/>
<name>A0A238ZCD9_9PSEU</name>
<evidence type="ECO:0000313" key="2">
    <source>
        <dbReference type="Proteomes" id="UP000198348"/>
    </source>
</evidence>
<keyword evidence="2" id="KW-1185">Reference proteome</keyword>
<sequence length="62" mass="6956">MRDFRYGEAARCHECGMRAILPTEDIADTFVARSGDRLEKVGCPAGNGWHVIYRRVENASLS</sequence>
<evidence type="ECO:0000313" key="1">
    <source>
        <dbReference type="EMBL" id="SNR80611.1"/>
    </source>
</evidence>
<dbReference type="EMBL" id="FZNW01000020">
    <property type="protein sequence ID" value="SNR80611.1"/>
    <property type="molecule type" value="Genomic_DNA"/>
</dbReference>
<dbReference type="AlphaFoldDB" id="A0A238ZCD9"/>
<dbReference type="RefSeq" id="WP_141134727.1">
    <property type="nucleotide sequence ID" value="NZ_FZNW01000020.1"/>
</dbReference>
<gene>
    <name evidence="1" type="ORF">SAMN06265360_12058</name>
</gene>
<proteinExistence type="predicted"/>
<dbReference type="Proteomes" id="UP000198348">
    <property type="component" value="Unassembled WGS sequence"/>
</dbReference>
<protein>
    <submittedName>
        <fullName evidence="1">Uncharacterized protein</fullName>
    </submittedName>
</protein>
<organism evidence="1 2">
    <name type="scientific">Haloechinothrix alba</name>
    <dbReference type="NCBI Taxonomy" id="664784"/>
    <lineage>
        <taxon>Bacteria</taxon>
        <taxon>Bacillati</taxon>
        <taxon>Actinomycetota</taxon>
        <taxon>Actinomycetes</taxon>
        <taxon>Pseudonocardiales</taxon>
        <taxon>Pseudonocardiaceae</taxon>
        <taxon>Haloechinothrix</taxon>
    </lineage>
</organism>